<feature type="domain" description="Glycosyltransferase 2-like" evidence="1">
    <location>
        <begin position="10"/>
        <end position="120"/>
    </location>
</feature>
<sequence>MTFANDDAAILMATYQGERYINEQLKSFEKQSYKNWKLIVSDDGSTDNTLSIIDEFATRNVSKVTVVAGPGQGFVSNFLSLLLREDIKADYYSFSDQDDIWYKDKLERAIQWLKSIPSDIPALYCSRTHLVDNTGESLGLSPLFKRPPSFRNALVQNIGGGNTMVINQAAREIVSRAGIADVISHDWWMYILISGVGGKIFYDPEPSLGYRQHGKNLIGSNLGFRARLCRFKKIMQGQYRTWNAAHTRELEKCFFLLSAENQKRIGWFKLIHSGNIFLRAFYFLRLGVYRQSAIDTVAIFISALLKKI</sequence>
<evidence type="ECO:0000313" key="3">
    <source>
        <dbReference type="Proteomes" id="UP000867740"/>
    </source>
</evidence>
<dbReference type="InterPro" id="IPR029044">
    <property type="entry name" value="Nucleotide-diphossugar_trans"/>
</dbReference>
<gene>
    <name evidence="2" type="ORF">I8531_001644</name>
</gene>
<reference evidence="2" key="2">
    <citation type="submission" date="2020-10" db="EMBL/GenBank/DDBJ databases">
        <authorList>
            <consortium name="NCBI Pathogen Detection Project"/>
        </authorList>
    </citation>
    <scope>NUCLEOTIDE SEQUENCE</scope>
    <source>
        <strain evidence="2">CAVp300</strain>
    </source>
</reference>
<dbReference type="RefSeq" id="WP_047369621.1">
    <property type="nucleotide sequence ID" value="NZ_CABMNU010000005.1"/>
</dbReference>
<dbReference type="SUPFAM" id="SSF53448">
    <property type="entry name" value="Nucleotide-diphospho-sugar transferases"/>
    <property type="match status" value="1"/>
</dbReference>
<dbReference type="PANTHER" id="PTHR22916">
    <property type="entry name" value="GLYCOSYLTRANSFERASE"/>
    <property type="match status" value="1"/>
</dbReference>
<dbReference type="Gene3D" id="3.90.550.10">
    <property type="entry name" value="Spore Coat Polysaccharide Biosynthesis Protein SpsA, Chain A"/>
    <property type="match status" value="1"/>
</dbReference>
<dbReference type="EMBL" id="DACSUM010000010">
    <property type="protein sequence ID" value="HAT3581360.1"/>
    <property type="molecule type" value="Genomic_DNA"/>
</dbReference>
<dbReference type="PANTHER" id="PTHR22916:SF3">
    <property type="entry name" value="UDP-GLCNAC:BETAGAL BETA-1,3-N-ACETYLGLUCOSAMINYLTRANSFERASE-LIKE PROTEIN 1"/>
    <property type="match status" value="1"/>
</dbReference>
<dbReference type="Pfam" id="PF00535">
    <property type="entry name" value="Glycos_transf_2"/>
    <property type="match status" value="1"/>
</dbReference>
<accession>A0A9P3T692</accession>
<organism evidence="2 3">
    <name type="scientific">Kluyvera intermedia</name>
    <name type="common">Enterobacter intermedius</name>
    <dbReference type="NCBI Taxonomy" id="61648"/>
    <lineage>
        <taxon>Bacteria</taxon>
        <taxon>Pseudomonadati</taxon>
        <taxon>Pseudomonadota</taxon>
        <taxon>Gammaproteobacteria</taxon>
        <taxon>Enterobacterales</taxon>
        <taxon>Enterobacteriaceae</taxon>
        <taxon>Kluyvera</taxon>
    </lineage>
</organism>
<dbReference type="InterPro" id="IPR001173">
    <property type="entry name" value="Glyco_trans_2-like"/>
</dbReference>
<dbReference type="Proteomes" id="UP000867740">
    <property type="component" value="Unassembled WGS sequence"/>
</dbReference>
<dbReference type="AlphaFoldDB" id="A0A9P3T692"/>
<proteinExistence type="predicted"/>
<protein>
    <submittedName>
        <fullName evidence="2">Glycosyltransferase family 2 protein</fullName>
    </submittedName>
</protein>
<evidence type="ECO:0000259" key="1">
    <source>
        <dbReference type="Pfam" id="PF00535"/>
    </source>
</evidence>
<dbReference type="GO" id="GO:0016758">
    <property type="term" value="F:hexosyltransferase activity"/>
    <property type="evidence" value="ECO:0007669"/>
    <property type="project" value="UniProtKB-ARBA"/>
</dbReference>
<comment type="caution">
    <text evidence="2">The sequence shown here is derived from an EMBL/GenBank/DDBJ whole genome shotgun (WGS) entry which is preliminary data.</text>
</comment>
<name>A0A9P3T692_KLUIN</name>
<evidence type="ECO:0000313" key="2">
    <source>
        <dbReference type="EMBL" id="HAT3581360.1"/>
    </source>
</evidence>
<dbReference type="CDD" id="cd04196">
    <property type="entry name" value="GT_2_like_d"/>
    <property type="match status" value="1"/>
</dbReference>
<reference evidence="2" key="1">
    <citation type="journal article" date="2018" name="Genome Biol.">
        <title>SKESA: strategic k-mer extension for scrupulous assemblies.</title>
        <authorList>
            <person name="Souvorov A."/>
            <person name="Agarwala R."/>
            <person name="Lipman D.J."/>
        </authorList>
    </citation>
    <scope>NUCLEOTIDE SEQUENCE</scope>
    <source>
        <strain evidence="2">CAVp300</strain>
    </source>
</reference>